<keyword evidence="7 16" id="KW-0812">Transmembrane</keyword>
<feature type="transmembrane region" description="Helical" evidence="16">
    <location>
        <begin position="61"/>
        <end position="79"/>
    </location>
</feature>
<dbReference type="RefSeq" id="WP_149600446.1">
    <property type="nucleotide sequence ID" value="NZ_VTUU01000005.1"/>
</dbReference>
<feature type="transmembrane region" description="Helical" evidence="16">
    <location>
        <begin position="153"/>
        <end position="170"/>
    </location>
</feature>
<keyword evidence="16" id="KW-0997">Cell inner membrane</keyword>
<keyword evidence="13 16" id="KW-0961">Cell wall biogenesis/degradation</keyword>
<name>A0A5B0VG56_9GAMM</name>
<evidence type="ECO:0000256" key="11">
    <source>
        <dbReference type="ARBA" id="ARBA00023136"/>
    </source>
</evidence>
<dbReference type="NCBIfam" id="TIGR02614">
    <property type="entry name" value="ftsW"/>
    <property type="match status" value="1"/>
</dbReference>
<evidence type="ECO:0000256" key="4">
    <source>
        <dbReference type="ARBA" id="ARBA00022618"/>
    </source>
</evidence>
<keyword evidence="6 16" id="KW-0808">Transferase</keyword>
<evidence type="ECO:0000256" key="8">
    <source>
        <dbReference type="ARBA" id="ARBA00022960"/>
    </source>
</evidence>
<evidence type="ECO:0000256" key="2">
    <source>
        <dbReference type="ARBA" id="ARBA00004752"/>
    </source>
</evidence>
<evidence type="ECO:0000313" key="17">
    <source>
        <dbReference type="EMBL" id="KAA1173125.1"/>
    </source>
</evidence>
<dbReference type="GO" id="GO:0043093">
    <property type="term" value="P:FtsZ-dependent cytokinesis"/>
    <property type="evidence" value="ECO:0007669"/>
    <property type="project" value="UniProtKB-UniRule"/>
</dbReference>
<feature type="transmembrane region" description="Helical" evidence="16">
    <location>
        <begin position="352"/>
        <end position="373"/>
    </location>
</feature>
<dbReference type="PROSITE" id="PS00428">
    <property type="entry name" value="FTSW_RODA_SPOVE"/>
    <property type="match status" value="1"/>
</dbReference>
<feature type="transmembrane region" description="Helical" evidence="16">
    <location>
        <begin position="176"/>
        <end position="193"/>
    </location>
</feature>
<dbReference type="Proteomes" id="UP000323161">
    <property type="component" value="Unassembled WGS sequence"/>
</dbReference>
<keyword evidence="11 16" id="KW-0472">Membrane</keyword>
<feature type="transmembrane region" description="Helical" evidence="16">
    <location>
        <begin position="20"/>
        <end position="41"/>
    </location>
</feature>
<dbReference type="Pfam" id="PF01098">
    <property type="entry name" value="FTSW_RODA_SPOVE"/>
    <property type="match status" value="1"/>
</dbReference>
<sequence length="400" mass="43252">MSTGIATTARHRWLGEIQPLPTLIISSIALLTLGIIMISSASMDMASETLGNSYHYVVRQLLFAALGCATALITVNVPLGWWERSGWLLLGIGLLVLVLVLTPLGRTVNGSTRWIPFGLFNVQVSEVAKLCLIAYLAGYVVRRRDELLNTWPGFLKPLVVLGIASVLLVIQPDFGATVVLVTASAGMIFLSGVRLTRFVPLIVVLVVLGVLLVVTQPYRLKRVVSYLDPWKDQFDSGYQLTQSLIAFGRGEWAGVGLGNSIQKLFYLPEAHTDFIFAIIAEEFGLLGSLTVLALFALLVVSGFVIARRAEKSGMPFGACFAYGISLLIGLQATINIAVSTGLLPTKGLTLPLVSYGGSSLMIMCASIGILARVEMERLDRERLAQEKTQSKSFRGGASYD</sequence>
<evidence type="ECO:0000256" key="12">
    <source>
        <dbReference type="ARBA" id="ARBA00023306"/>
    </source>
</evidence>
<comment type="similarity">
    <text evidence="14 16">Belongs to the SEDS family. FtsW subfamily.</text>
</comment>
<keyword evidence="5 16" id="KW-0328">Glycosyltransferase</keyword>
<dbReference type="GO" id="GO:0009252">
    <property type="term" value="P:peptidoglycan biosynthetic process"/>
    <property type="evidence" value="ECO:0007669"/>
    <property type="project" value="UniProtKB-UniRule"/>
</dbReference>
<dbReference type="InterPro" id="IPR001182">
    <property type="entry name" value="FtsW/RodA"/>
</dbReference>
<feature type="transmembrane region" description="Helical" evidence="16">
    <location>
        <begin position="117"/>
        <end position="141"/>
    </location>
</feature>
<evidence type="ECO:0000256" key="14">
    <source>
        <dbReference type="ARBA" id="ARBA00038053"/>
    </source>
</evidence>
<evidence type="ECO:0000256" key="3">
    <source>
        <dbReference type="ARBA" id="ARBA00022475"/>
    </source>
</evidence>
<keyword evidence="10 16" id="KW-1133">Transmembrane helix</keyword>
<dbReference type="InterPro" id="IPR018365">
    <property type="entry name" value="Cell_cycle_FtsW-rel_CS"/>
</dbReference>
<comment type="pathway">
    <text evidence="2 16">Cell wall biogenesis; peptidoglycan biosynthesis.</text>
</comment>
<feature type="transmembrane region" description="Helical" evidence="16">
    <location>
        <begin position="318"/>
        <end position="340"/>
    </location>
</feature>
<dbReference type="GO" id="GO:0015648">
    <property type="term" value="F:lipid-linked peptidoglycan transporter activity"/>
    <property type="evidence" value="ECO:0007669"/>
    <property type="project" value="TreeGrafter"/>
</dbReference>
<dbReference type="HAMAP" id="MF_00913">
    <property type="entry name" value="PGT_FtsW_proteobact"/>
    <property type="match status" value="1"/>
</dbReference>
<evidence type="ECO:0000256" key="13">
    <source>
        <dbReference type="ARBA" id="ARBA00023316"/>
    </source>
</evidence>
<comment type="caution">
    <text evidence="17">The sequence shown here is derived from an EMBL/GenBank/DDBJ whole genome shotgun (WGS) entry which is preliminary data.</text>
</comment>
<dbReference type="EC" id="2.4.99.28" evidence="16"/>
<comment type="subcellular location">
    <subcellularLocation>
        <location evidence="16">Cell inner membrane</location>
        <topology evidence="16">Multi-pass membrane protein</topology>
    </subcellularLocation>
    <subcellularLocation>
        <location evidence="1">Cell membrane</location>
        <topology evidence="1">Multi-pass membrane protein</topology>
    </subcellularLocation>
    <text evidence="16">Localizes to the division septum.</text>
</comment>
<keyword evidence="3 16" id="KW-1003">Cell membrane</keyword>
<keyword evidence="9 16" id="KW-0573">Peptidoglycan synthesis</keyword>
<dbReference type="GO" id="GO:0005886">
    <property type="term" value="C:plasma membrane"/>
    <property type="evidence" value="ECO:0007669"/>
    <property type="project" value="UniProtKB-SubCell"/>
</dbReference>
<dbReference type="GO" id="GO:0008360">
    <property type="term" value="P:regulation of cell shape"/>
    <property type="evidence" value="ECO:0007669"/>
    <property type="project" value="UniProtKB-KW"/>
</dbReference>
<evidence type="ECO:0000256" key="5">
    <source>
        <dbReference type="ARBA" id="ARBA00022676"/>
    </source>
</evidence>
<dbReference type="PANTHER" id="PTHR30474:SF2">
    <property type="entry name" value="PEPTIDOGLYCAN GLYCOSYLTRANSFERASE FTSW-RELATED"/>
    <property type="match status" value="1"/>
</dbReference>
<evidence type="ECO:0000256" key="1">
    <source>
        <dbReference type="ARBA" id="ARBA00004651"/>
    </source>
</evidence>
<gene>
    <name evidence="16 17" type="primary">ftsW</name>
    <name evidence="17" type="ORF">FWJ25_11545</name>
</gene>
<dbReference type="GO" id="GO:0032153">
    <property type="term" value="C:cell division site"/>
    <property type="evidence" value="ECO:0007669"/>
    <property type="project" value="UniProtKB-UniRule"/>
</dbReference>
<evidence type="ECO:0000256" key="15">
    <source>
        <dbReference type="ARBA" id="ARBA00049902"/>
    </source>
</evidence>
<feature type="transmembrane region" description="Helical" evidence="16">
    <location>
        <begin position="198"/>
        <end position="218"/>
    </location>
</feature>
<feature type="transmembrane region" description="Helical" evidence="16">
    <location>
        <begin position="86"/>
        <end position="105"/>
    </location>
</feature>
<keyword evidence="12 16" id="KW-0131">Cell cycle</keyword>
<evidence type="ECO:0000256" key="10">
    <source>
        <dbReference type="ARBA" id="ARBA00022989"/>
    </source>
</evidence>
<dbReference type="GO" id="GO:0071555">
    <property type="term" value="P:cell wall organization"/>
    <property type="evidence" value="ECO:0007669"/>
    <property type="project" value="UniProtKB-KW"/>
</dbReference>
<feature type="transmembrane region" description="Helical" evidence="16">
    <location>
        <begin position="283"/>
        <end position="306"/>
    </location>
</feature>
<evidence type="ECO:0000256" key="6">
    <source>
        <dbReference type="ARBA" id="ARBA00022679"/>
    </source>
</evidence>
<keyword evidence="8 16" id="KW-0133">Cell shape</keyword>
<comment type="catalytic activity">
    <reaction evidence="15 16">
        <text>[GlcNAc-(1-&gt;4)-Mur2Ac(oyl-L-Ala-gamma-D-Glu-L-Lys-D-Ala-D-Ala)](n)-di-trans,octa-cis-undecaprenyl diphosphate + beta-D-GlcNAc-(1-&gt;4)-Mur2Ac(oyl-L-Ala-gamma-D-Glu-L-Lys-D-Ala-D-Ala)-di-trans,octa-cis-undecaprenyl diphosphate = [GlcNAc-(1-&gt;4)-Mur2Ac(oyl-L-Ala-gamma-D-Glu-L-Lys-D-Ala-D-Ala)](n+1)-di-trans,octa-cis-undecaprenyl diphosphate + di-trans,octa-cis-undecaprenyl diphosphate + H(+)</text>
        <dbReference type="Rhea" id="RHEA:23708"/>
        <dbReference type="Rhea" id="RHEA-COMP:9602"/>
        <dbReference type="Rhea" id="RHEA-COMP:9603"/>
        <dbReference type="ChEBI" id="CHEBI:15378"/>
        <dbReference type="ChEBI" id="CHEBI:58405"/>
        <dbReference type="ChEBI" id="CHEBI:60033"/>
        <dbReference type="ChEBI" id="CHEBI:78435"/>
        <dbReference type="EC" id="2.4.99.28"/>
    </reaction>
</comment>
<evidence type="ECO:0000256" key="7">
    <source>
        <dbReference type="ARBA" id="ARBA00022692"/>
    </source>
</evidence>
<reference evidence="17 18" key="1">
    <citation type="submission" date="2019-08" db="EMBL/GenBank/DDBJ databases">
        <title>Marinobacter ZYF650 sp. nov., a marine bacterium isolated from seawater of the Mariana trench.</title>
        <authorList>
            <person name="Ahmad W."/>
        </authorList>
    </citation>
    <scope>NUCLEOTIDE SEQUENCE [LARGE SCALE GENOMIC DNA]</scope>
    <source>
        <strain evidence="17 18">ZYF650</strain>
    </source>
</reference>
<keyword evidence="4 16" id="KW-0132">Cell division</keyword>
<dbReference type="EMBL" id="VTUU01000005">
    <property type="protein sequence ID" value="KAA1173125.1"/>
    <property type="molecule type" value="Genomic_DNA"/>
</dbReference>
<dbReference type="InterPro" id="IPR013437">
    <property type="entry name" value="FtsW"/>
</dbReference>
<organism evidence="17 18">
    <name type="scientific">Marinobacter salinexigens</name>
    <dbReference type="NCBI Taxonomy" id="2919747"/>
    <lineage>
        <taxon>Bacteria</taxon>
        <taxon>Pseudomonadati</taxon>
        <taxon>Pseudomonadota</taxon>
        <taxon>Gammaproteobacteria</taxon>
        <taxon>Pseudomonadales</taxon>
        <taxon>Marinobacteraceae</taxon>
        <taxon>Marinobacter</taxon>
    </lineage>
</organism>
<dbReference type="AlphaFoldDB" id="A0A5B0VG56"/>
<dbReference type="PANTHER" id="PTHR30474">
    <property type="entry name" value="CELL CYCLE PROTEIN"/>
    <property type="match status" value="1"/>
</dbReference>
<evidence type="ECO:0000256" key="16">
    <source>
        <dbReference type="HAMAP-Rule" id="MF_00913"/>
    </source>
</evidence>
<proteinExistence type="inferred from homology"/>
<comment type="function">
    <text evidence="16">Peptidoglycan polymerase that is essential for cell division.</text>
</comment>
<keyword evidence="18" id="KW-1185">Reference proteome</keyword>
<evidence type="ECO:0000256" key="9">
    <source>
        <dbReference type="ARBA" id="ARBA00022984"/>
    </source>
</evidence>
<protein>
    <recommendedName>
        <fullName evidence="16">Probable peptidoglycan glycosyltransferase FtsW</fullName>
        <shortName evidence="16">PGT</shortName>
        <ecNumber evidence="16">2.4.99.28</ecNumber>
    </recommendedName>
    <alternativeName>
        <fullName evidence="16">Cell division protein FtsW</fullName>
    </alternativeName>
    <alternativeName>
        <fullName evidence="16">Cell wall polymerase</fullName>
    </alternativeName>
    <alternativeName>
        <fullName evidence="16">Peptidoglycan polymerase</fullName>
        <shortName evidence="16">PG polymerase</shortName>
    </alternativeName>
</protein>
<dbReference type="GO" id="GO:0008955">
    <property type="term" value="F:peptidoglycan glycosyltransferase activity"/>
    <property type="evidence" value="ECO:0007669"/>
    <property type="project" value="UniProtKB-UniRule"/>
</dbReference>
<evidence type="ECO:0000313" key="18">
    <source>
        <dbReference type="Proteomes" id="UP000323161"/>
    </source>
</evidence>
<dbReference type="UniPathway" id="UPA00219"/>
<accession>A0A5B0VG56</accession>